<accession>A0A445BJI9</accession>
<sequence>MVGTLLQKNTQAHSYPNDFLKEVSNANVESFATNNVAVSVQALVEVVTRAKSGTVEENITVTNPLRENSGQNQHPRIVVMQLLVIVGWPPHGLPLGYTVTGYVPPRFGNSSSFGVNPGPPVYSEFSRDYQMGSTSNASNSIAAFRQHVNESHHDLVNLLTQQMTTILNPIMADHETRFERLARQVERIARVVNYDKGGR</sequence>
<keyword evidence="2" id="KW-1185">Reference proteome</keyword>
<dbReference type="Proteomes" id="UP000289738">
    <property type="component" value="Chromosome A09"/>
</dbReference>
<evidence type="ECO:0000313" key="2">
    <source>
        <dbReference type="Proteomes" id="UP000289738"/>
    </source>
</evidence>
<comment type="caution">
    <text evidence="1">The sequence shown here is derived from an EMBL/GenBank/DDBJ whole genome shotgun (WGS) entry which is preliminary data.</text>
</comment>
<proteinExistence type="predicted"/>
<gene>
    <name evidence="1" type="ORF">Ahy_A09g044103</name>
</gene>
<protein>
    <submittedName>
        <fullName evidence="1">Uncharacterized protein</fullName>
    </submittedName>
</protein>
<dbReference type="EMBL" id="SDMP01000009">
    <property type="protein sequence ID" value="RYR38848.1"/>
    <property type="molecule type" value="Genomic_DNA"/>
</dbReference>
<reference evidence="1 2" key="1">
    <citation type="submission" date="2019-01" db="EMBL/GenBank/DDBJ databases">
        <title>Sequencing of cultivated peanut Arachis hypogaea provides insights into genome evolution and oil improvement.</title>
        <authorList>
            <person name="Chen X."/>
        </authorList>
    </citation>
    <scope>NUCLEOTIDE SEQUENCE [LARGE SCALE GENOMIC DNA]</scope>
    <source>
        <strain evidence="2">cv. Fuhuasheng</strain>
        <tissue evidence="1">Leaves</tissue>
    </source>
</reference>
<organism evidence="1 2">
    <name type="scientific">Arachis hypogaea</name>
    <name type="common">Peanut</name>
    <dbReference type="NCBI Taxonomy" id="3818"/>
    <lineage>
        <taxon>Eukaryota</taxon>
        <taxon>Viridiplantae</taxon>
        <taxon>Streptophyta</taxon>
        <taxon>Embryophyta</taxon>
        <taxon>Tracheophyta</taxon>
        <taxon>Spermatophyta</taxon>
        <taxon>Magnoliopsida</taxon>
        <taxon>eudicotyledons</taxon>
        <taxon>Gunneridae</taxon>
        <taxon>Pentapetalae</taxon>
        <taxon>rosids</taxon>
        <taxon>fabids</taxon>
        <taxon>Fabales</taxon>
        <taxon>Fabaceae</taxon>
        <taxon>Papilionoideae</taxon>
        <taxon>50 kb inversion clade</taxon>
        <taxon>dalbergioids sensu lato</taxon>
        <taxon>Dalbergieae</taxon>
        <taxon>Pterocarpus clade</taxon>
        <taxon>Arachis</taxon>
    </lineage>
</organism>
<dbReference type="AlphaFoldDB" id="A0A445BJI9"/>
<name>A0A445BJI9_ARAHY</name>
<evidence type="ECO:0000313" key="1">
    <source>
        <dbReference type="EMBL" id="RYR38848.1"/>
    </source>
</evidence>